<accession>A0AAW0HGA6</accession>
<sequence>MTQQCTPMFLSWCGTGSASPHLLAPISFSSTSDTTDFSIPGFIATSSLACEWRDPGILNAGQ</sequence>
<gene>
    <name evidence="1" type="ORF">U0070_013217</name>
</gene>
<dbReference type="EMBL" id="JBBHLL010000492">
    <property type="protein sequence ID" value="KAK7801723.1"/>
    <property type="molecule type" value="Genomic_DNA"/>
</dbReference>
<organism evidence="1 2">
    <name type="scientific">Myodes glareolus</name>
    <name type="common">Bank vole</name>
    <name type="synonym">Clethrionomys glareolus</name>
    <dbReference type="NCBI Taxonomy" id="447135"/>
    <lineage>
        <taxon>Eukaryota</taxon>
        <taxon>Metazoa</taxon>
        <taxon>Chordata</taxon>
        <taxon>Craniata</taxon>
        <taxon>Vertebrata</taxon>
        <taxon>Euteleostomi</taxon>
        <taxon>Mammalia</taxon>
        <taxon>Eutheria</taxon>
        <taxon>Euarchontoglires</taxon>
        <taxon>Glires</taxon>
        <taxon>Rodentia</taxon>
        <taxon>Myomorpha</taxon>
        <taxon>Muroidea</taxon>
        <taxon>Cricetidae</taxon>
        <taxon>Arvicolinae</taxon>
        <taxon>Myodes</taxon>
    </lineage>
</organism>
<evidence type="ECO:0000313" key="1">
    <source>
        <dbReference type="EMBL" id="KAK7801723.1"/>
    </source>
</evidence>
<proteinExistence type="predicted"/>
<name>A0AAW0HGA6_MYOGA</name>
<dbReference type="AlphaFoldDB" id="A0AAW0HGA6"/>
<evidence type="ECO:0000313" key="2">
    <source>
        <dbReference type="Proteomes" id="UP001488838"/>
    </source>
</evidence>
<dbReference type="Proteomes" id="UP001488838">
    <property type="component" value="Unassembled WGS sequence"/>
</dbReference>
<reference evidence="1 2" key="1">
    <citation type="journal article" date="2023" name="bioRxiv">
        <title>Conserved and derived expression patterns and positive selection on dental genes reveal complex evolutionary context of ever-growing rodent molars.</title>
        <authorList>
            <person name="Calamari Z.T."/>
            <person name="Song A."/>
            <person name="Cohen E."/>
            <person name="Akter M."/>
            <person name="Roy R.D."/>
            <person name="Hallikas O."/>
            <person name="Christensen M.M."/>
            <person name="Li P."/>
            <person name="Marangoni P."/>
            <person name="Jernvall J."/>
            <person name="Klein O.D."/>
        </authorList>
    </citation>
    <scope>NUCLEOTIDE SEQUENCE [LARGE SCALE GENOMIC DNA]</scope>
    <source>
        <strain evidence="1">V071</strain>
    </source>
</reference>
<comment type="caution">
    <text evidence="1">The sequence shown here is derived from an EMBL/GenBank/DDBJ whole genome shotgun (WGS) entry which is preliminary data.</text>
</comment>
<keyword evidence="2" id="KW-1185">Reference proteome</keyword>
<protein>
    <submittedName>
        <fullName evidence="1">Uncharacterized protein</fullName>
    </submittedName>
</protein>